<protein>
    <submittedName>
        <fullName evidence="2">ABC transporter permease</fullName>
    </submittedName>
</protein>
<keyword evidence="1" id="KW-0812">Transmembrane</keyword>
<feature type="transmembrane region" description="Helical" evidence="1">
    <location>
        <begin position="75"/>
        <end position="101"/>
    </location>
</feature>
<dbReference type="PANTHER" id="PTHR36833:SF1">
    <property type="entry name" value="INTEGRAL MEMBRANE TRANSPORT PROTEIN"/>
    <property type="match status" value="1"/>
</dbReference>
<feature type="transmembrane region" description="Helical" evidence="1">
    <location>
        <begin position="288"/>
        <end position="308"/>
    </location>
</feature>
<accession>A0A291RGZ7</accession>
<dbReference type="KEGG" id="ntp:CRH09_09250"/>
<feature type="transmembrane region" description="Helical" evidence="1">
    <location>
        <begin position="113"/>
        <end position="134"/>
    </location>
</feature>
<sequence length="320" mass="34297">MCCPVVSAAARPRRSWHCNCSGCWPGWPPGGCCCARGAASWRCRVVDRNVPVAHGHWFTPYRAVLRSRMRSQQAYPLSFAADMLSSLLVGAVEFAEVWVIYRNVHVLGGIDSTAMLLLFGLANLAFALAQVLVGHTDTLPTYIRMGTLDAFHLRPQPLLLQLITSDISLRRLARAAVAGAVLVAGLVCNHIAWSATRLALLGLSLASGTAIFAGLFVCAAGLQFFLIDGAELTNSFTYGGSFAAQQPTAVFGAPLRLLFGFAVPVSFVGYLPTIALLGRPGPPWLPAWLAWATPGAALWIWILALTCWHVGVRHYQGGGG</sequence>
<keyword evidence="1" id="KW-0472">Membrane</keyword>
<proteinExistence type="predicted"/>
<dbReference type="Proteomes" id="UP000221961">
    <property type="component" value="Chromosome"/>
</dbReference>
<evidence type="ECO:0000313" key="2">
    <source>
        <dbReference type="EMBL" id="ATL66362.1"/>
    </source>
</evidence>
<dbReference type="EMBL" id="CP023778">
    <property type="protein sequence ID" value="ATL66362.1"/>
    <property type="molecule type" value="Genomic_DNA"/>
</dbReference>
<organism evidence="2 3">
    <name type="scientific">Nocardia terpenica</name>
    <dbReference type="NCBI Taxonomy" id="455432"/>
    <lineage>
        <taxon>Bacteria</taxon>
        <taxon>Bacillati</taxon>
        <taxon>Actinomycetota</taxon>
        <taxon>Actinomycetes</taxon>
        <taxon>Mycobacteriales</taxon>
        <taxon>Nocardiaceae</taxon>
        <taxon>Nocardia</taxon>
    </lineage>
</organism>
<feature type="transmembrane region" description="Helical" evidence="1">
    <location>
        <begin position="172"/>
        <end position="193"/>
    </location>
</feature>
<feature type="transmembrane region" description="Helical" evidence="1">
    <location>
        <begin position="199"/>
        <end position="227"/>
    </location>
</feature>
<evidence type="ECO:0000256" key="1">
    <source>
        <dbReference type="SAM" id="Phobius"/>
    </source>
</evidence>
<keyword evidence="1" id="KW-1133">Transmembrane helix</keyword>
<reference evidence="2 3" key="1">
    <citation type="submission" date="2017-10" db="EMBL/GenBank/DDBJ databases">
        <title>Comparative genomics between pathogenic Norcardia.</title>
        <authorList>
            <person name="Zeng L."/>
        </authorList>
    </citation>
    <scope>NUCLEOTIDE SEQUENCE [LARGE SCALE GENOMIC DNA]</scope>
    <source>
        <strain evidence="2 3">NC_YFY_NT001</strain>
    </source>
</reference>
<dbReference type="InterPro" id="IPR010390">
    <property type="entry name" value="ABC-2_transporter-like"/>
</dbReference>
<gene>
    <name evidence="2" type="ORF">CRH09_09250</name>
</gene>
<feature type="transmembrane region" description="Helical" evidence="1">
    <location>
        <begin position="248"/>
        <end position="268"/>
    </location>
</feature>
<name>A0A291RGZ7_9NOCA</name>
<dbReference type="PANTHER" id="PTHR36833">
    <property type="entry name" value="SLR0610 PROTEIN-RELATED"/>
    <property type="match status" value="1"/>
</dbReference>
<evidence type="ECO:0000313" key="3">
    <source>
        <dbReference type="Proteomes" id="UP000221961"/>
    </source>
</evidence>
<dbReference type="AlphaFoldDB" id="A0A291RGZ7"/>
<dbReference type="Pfam" id="PF06182">
    <property type="entry name" value="ABC2_membrane_6"/>
    <property type="match status" value="1"/>
</dbReference>